<feature type="compositionally biased region" description="Acidic residues" evidence="3">
    <location>
        <begin position="339"/>
        <end position="348"/>
    </location>
</feature>
<dbReference type="GO" id="GO:0008270">
    <property type="term" value="F:zinc ion binding"/>
    <property type="evidence" value="ECO:0007669"/>
    <property type="project" value="InterPro"/>
</dbReference>
<dbReference type="Gene3D" id="3.40.50.300">
    <property type="entry name" value="P-loop containing nucleotide triphosphate hydrolases"/>
    <property type="match status" value="1"/>
</dbReference>
<dbReference type="Proteomes" id="UP000663586">
    <property type="component" value="Chromosome"/>
</dbReference>
<dbReference type="GO" id="GO:0005524">
    <property type="term" value="F:ATP binding"/>
    <property type="evidence" value="ECO:0007669"/>
    <property type="project" value="UniProtKB-KW"/>
</dbReference>
<keyword evidence="1" id="KW-0547">Nucleotide-binding</keyword>
<evidence type="ECO:0000259" key="5">
    <source>
        <dbReference type="Pfam" id="PF06745"/>
    </source>
</evidence>
<dbReference type="PANTHER" id="PTHR43637:SF2">
    <property type="entry name" value="PROTEIN GVPD 1"/>
    <property type="match status" value="1"/>
</dbReference>
<dbReference type="AlphaFoldDB" id="A0A897MGH1"/>
<feature type="region of interest" description="Disordered" evidence="3">
    <location>
        <begin position="316"/>
        <end position="348"/>
    </location>
</feature>
<protein>
    <submittedName>
        <fullName evidence="6">RecA-superfamily ATPase implicated in signal transduction</fullName>
    </submittedName>
</protein>
<accession>A0A897MGH1</accession>
<dbReference type="KEGG" id="hara:AArcS_0007"/>
<evidence type="ECO:0000256" key="2">
    <source>
        <dbReference type="ARBA" id="ARBA00022840"/>
    </source>
</evidence>
<evidence type="ECO:0000256" key="1">
    <source>
        <dbReference type="ARBA" id="ARBA00022741"/>
    </source>
</evidence>
<feature type="domain" description="KaiC-like" evidence="5">
    <location>
        <begin position="63"/>
        <end position="312"/>
    </location>
</feature>
<dbReference type="InterPro" id="IPR014774">
    <property type="entry name" value="KaiC-like_dom"/>
</dbReference>
<evidence type="ECO:0000313" key="7">
    <source>
        <dbReference type="Proteomes" id="UP000663586"/>
    </source>
</evidence>
<dbReference type="Pfam" id="PF06467">
    <property type="entry name" value="zf-FCS"/>
    <property type="match status" value="1"/>
</dbReference>
<dbReference type="SUPFAM" id="SSF52540">
    <property type="entry name" value="P-loop containing nucleoside triphosphate hydrolases"/>
    <property type="match status" value="1"/>
</dbReference>
<dbReference type="EMBL" id="CP064786">
    <property type="protein sequence ID" value="QSG01250.1"/>
    <property type="molecule type" value="Genomic_DNA"/>
</dbReference>
<dbReference type="InterPro" id="IPR027417">
    <property type="entry name" value="P-loop_NTPase"/>
</dbReference>
<dbReference type="PANTHER" id="PTHR43637">
    <property type="entry name" value="UPF0273 PROTEIN TM_0370"/>
    <property type="match status" value="1"/>
</dbReference>
<sequence length="348" mass="38976">MCMSNDGRDRTTRCDFCRLPCPEPTLSLDRSGVSYEFCSEACRDALRDSDRVFTEYHGHRRVSPGVSGLDTALPEGMPRNSFVLIRGQAGTRDTELHAELVWRTLQRGEPAVIVSFREPPTSVVERFLTLDWNVLPSLERGQLRIVDCFTDRLDNPDRLFDRMNDWNRHLHGVTEPASIDVRNPRDTAEIESKLDDALDESGMVDEGIVVIDSLTEFGTLVQPVQAYDFVKNVRADVCKGRFVPIFAGATPGPERDVFPHDLEYIADGIVDLAMDDSLVEHTLIKRIRIRKMSGVLVYAEWVAYEYTAEQGMVTFSPAEEMNGDDETSSTEPDGSASTDDTDGDVSES</sequence>
<name>A0A897MGH1_9EURY</name>
<feature type="domain" description="MYM-type" evidence="4">
    <location>
        <begin position="10"/>
        <end position="44"/>
    </location>
</feature>
<evidence type="ECO:0000256" key="3">
    <source>
        <dbReference type="SAM" id="MobiDB-lite"/>
    </source>
</evidence>
<evidence type="ECO:0000259" key="4">
    <source>
        <dbReference type="Pfam" id="PF06467"/>
    </source>
</evidence>
<keyword evidence="7" id="KW-1185">Reference proteome</keyword>
<dbReference type="Pfam" id="PF06745">
    <property type="entry name" value="ATPase"/>
    <property type="match status" value="1"/>
</dbReference>
<gene>
    <name evidence="6" type="primary">rad55</name>
    <name evidence="6" type="ORF">AArcS_0007</name>
</gene>
<proteinExistence type="predicted"/>
<organism evidence="6 7">
    <name type="scientific">Natranaeroarchaeum sulfidigenes</name>
    <dbReference type="NCBI Taxonomy" id="2784880"/>
    <lineage>
        <taxon>Archaea</taxon>
        <taxon>Methanobacteriati</taxon>
        <taxon>Methanobacteriota</taxon>
        <taxon>Stenosarchaea group</taxon>
        <taxon>Halobacteria</taxon>
        <taxon>Halobacteriales</taxon>
        <taxon>Natronoarchaeaceae</taxon>
        <taxon>Natranaeroarchaeum</taxon>
    </lineage>
</organism>
<keyword evidence="2" id="KW-0067">ATP-binding</keyword>
<reference evidence="6" key="1">
    <citation type="submission" date="2020-11" db="EMBL/GenBank/DDBJ databases">
        <title>Carbohydrate-dependent, anaerobic sulfur respiration: A novel catabolism in halophilic archaea.</title>
        <authorList>
            <person name="Sorokin D.Y."/>
            <person name="Messina E."/>
            <person name="Smedile F."/>
            <person name="La Cono V."/>
            <person name="Hallsworth J.E."/>
            <person name="Yakimov M.M."/>
        </authorList>
    </citation>
    <scope>NUCLEOTIDE SEQUENCE</scope>
    <source>
        <strain evidence="6">AArc-S</strain>
    </source>
</reference>
<dbReference type="InterPro" id="IPR010507">
    <property type="entry name" value="Znf_MYM"/>
</dbReference>
<evidence type="ECO:0000313" key="6">
    <source>
        <dbReference type="EMBL" id="QSG01250.1"/>
    </source>
</evidence>